<gene>
    <name evidence="2" type="ORF">ACFO8M_18145</name>
</gene>
<keyword evidence="1" id="KW-1133">Transmembrane helix</keyword>
<evidence type="ECO:0000313" key="2">
    <source>
        <dbReference type="EMBL" id="MFC3494411.1"/>
    </source>
</evidence>
<accession>A0ABV7Q4B6</accession>
<keyword evidence="3" id="KW-1185">Reference proteome</keyword>
<name>A0ABV7Q4B6_9ACTN</name>
<keyword evidence="1" id="KW-0472">Membrane</keyword>
<protein>
    <submittedName>
        <fullName evidence="2">Uncharacterized protein</fullName>
    </submittedName>
</protein>
<evidence type="ECO:0000313" key="3">
    <source>
        <dbReference type="Proteomes" id="UP001595712"/>
    </source>
</evidence>
<evidence type="ECO:0000256" key="1">
    <source>
        <dbReference type="SAM" id="Phobius"/>
    </source>
</evidence>
<feature type="transmembrane region" description="Helical" evidence="1">
    <location>
        <begin position="41"/>
        <end position="64"/>
    </location>
</feature>
<dbReference type="RefSeq" id="WP_387978143.1">
    <property type="nucleotide sequence ID" value="NZ_JBHRWO010000018.1"/>
</dbReference>
<sequence>MNPDDMRGLFNEALDGARPVPTSSTDDIVTAGRRRARRRRAAIGTGVIAGVAALAAAVAIPMALTGWPTPLDAAGWGTQEEGPVIPDTNTCEAPDDQSDEQLATAAMYDQALETAMTAIGASLGGYCGGGEPEYDGFYFDAEAGDYRYEEFAIFSDSGEHAILRVEVLEPNETPGAERMEGLAGCGGADVECTWDEAEDTEPLLLVEETRTVVVDAEENPEGDQVPVQAALLELDDRVIVHVELEEALRTGTLSTTPQQLADIARAIPVGQEASETEEDGTEGYTLPDDAALAEALIDGIAEQFPGATVPPATEVEFAGQEQTEAYEEGYRYGNDNTRIAYADATVNEERVRFFLQVTPLESPGDGGASQGPAEHYANCDHFECDYSQPNDSTGLVHRTSVDVRPGPTSIEHRAADGWVVGVGAESIGTTEPPSIDFEPLDKIVSSIR</sequence>
<comment type="caution">
    <text evidence="2">The sequence shown here is derived from an EMBL/GenBank/DDBJ whole genome shotgun (WGS) entry which is preliminary data.</text>
</comment>
<proteinExistence type="predicted"/>
<keyword evidence="1" id="KW-0812">Transmembrane</keyword>
<reference evidence="3" key="1">
    <citation type="journal article" date="2019" name="Int. J. Syst. Evol. Microbiol.">
        <title>The Global Catalogue of Microorganisms (GCM) 10K type strain sequencing project: providing services to taxonomists for standard genome sequencing and annotation.</title>
        <authorList>
            <consortium name="The Broad Institute Genomics Platform"/>
            <consortium name="The Broad Institute Genome Sequencing Center for Infectious Disease"/>
            <person name="Wu L."/>
            <person name="Ma J."/>
        </authorList>
    </citation>
    <scope>NUCLEOTIDE SEQUENCE [LARGE SCALE GENOMIC DNA]</scope>
    <source>
        <strain evidence="3">CGMCC 4.7396</strain>
    </source>
</reference>
<dbReference type="EMBL" id="JBHRWO010000018">
    <property type="protein sequence ID" value="MFC3494411.1"/>
    <property type="molecule type" value="Genomic_DNA"/>
</dbReference>
<organism evidence="2 3">
    <name type="scientific">Glycomyces rhizosphaerae</name>
    <dbReference type="NCBI Taxonomy" id="2054422"/>
    <lineage>
        <taxon>Bacteria</taxon>
        <taxon>Bacillati</taxon>
        <taxon>Actinomycetota</taxon>
        <taxon>Actinomycetes</taxon>
        <taxon>Glycomycetales</taxon>
        <taxon>Glycomycetaceae</taxon>
        <taxon>Glycomyces</taxon>
    </lineage>
</organism>
<dbReference type="Proteomes" id="UP001595712">
    <property type="component" value="Unassembled WGS sequence"/>
</dbReference>